<dbReference type="STRING" id="688867.SAMN05660236_4776"/>
<feature type="coiled-coil region" evidence="1">
    <location>
        <begin position="49"/>
        <end position="76"/>
    </location>
</feature>
<dbReference type="PANTHER" id="PTHR33609">
    <property type="entry name" value="LOW CALCIUM RESPONSE LOCUS PROTEIN S"/>
    <property type="match status" value="1"/>
</dbReference>
<dbReference type="EMBL" id="FUZU01000004">
    <property type="protein sequence ID" value="SKC84994.1"/>
    <property type="molecule type" value="Genomic_DNA"/>
</dbReference>
<dbReference type="Gene3D" id="1.10.10.60">
    <property type="entry name" value="Homeodomain-like"/>
    <property type="match status" value="1"/>
</dbReference>
<proteinExistence type="predicted"/>
<dbReference type="InterPro" id="IPR052546">
    <property type="entry name" value="Transposase_8_domain"/>
</dbReference>
<dbReference type="Proteomes" id="UP000190961">
    <property type="component" value="Unassembled WGS sequence"/>
</dbReference>
<reference evidence="2 3" key="1">
    <citation type="submission" date="2017-02" db="EMBL/GenBank/DDBJ databases">
        <authorList>
            <person name="Peterson S.W."/>
        </authorList>
    </citation>
    <scope>NUCLEOTIDE SEQUENCE [LARGE SCALE GENOMIC DNA]</scope>
    <source>
        <strain evidence="2 3">DSM 25262</strain>
    </source>
</reference>
<accession>A0A1T5MAI6</accession>
<evidence type="ECO:0000256" key="1">
    <source>
        <dbReference type="SAM" id="Coils"/>
    </source>
</evidence>
<dbReference type="AlphaFoldDB" id="A0A1T5MAI6"/>
<keyword evidence="3" id="KW-1185">Reference proteome</keyword>
<organism evidence="2 3">
    <name type="scientific">Ohtaekwangia koreensis</name>
    <dbReference type="NCBI Taxonomy" id="688867"/>
    <lineage>
        <taxon>Bacteria</taxon>
        <taxon>Pseudomonadati</taxon>
        <taxon>Bacteroidota</taxon>
        <taxon>Cytophagia</taxon>
        <taxon>Cytophagales</taxon>
        <taxon>Fulvivirgaceae</taxon>
        <taxon>Ohtaekwangia</taxon>
    </lineage>
</organism>
<dbReference type="GO" id="GO:0004803">
    <property type="term" value="F:transposase activity"/>
    <property type="evidence" value="ECO:0007669"/>
    <property type="project" value="InterPro"/>
</dbReference>
<keyword evidence="1" id="KW-0175">Coiled coil</keyword>
<dbReference type="InterPro" id="IPR009057">
    <property type="entry name" value="Homeodomain-like_sf"/>
</dbReference>
<dbReference type="GO" id="GO:0003677">
    <property type="term" value="F:DNA binding"/>
    <property type="evidence" value="ECO:0007669"/>
    <property type="project" value="InterPro"/>
</dbReference>
<name>A0A1T5MAI6_9BACT</name>
<evidence type="ECO:0000313" key="3">
    <source>
        <dbReference type="Proteomes" id="UP000190961"/>
    </source>
</evidence>
<dbReference type="GO" id="GO:0006313">
    <property type="term" value="P:DNA transposition"/>
    <property type="evidence" value="ECO:0007669"/>
    <property type="project" value="InterPro"/>
</dbReference>
<dbReference type="Pfam" id="PF01527">
    <property type="entry name" value="HTH_Tnp_1"/>
    <property type="match status" value="1"/>
</dbReference>
<protein>
    <submittedName>
        <fullName evidence="2">Putative transposase</fullName>
    </submittedName>
</protein>
<dbReference type="InterPro" id="IPR002514">
    <property type="entry name" value="Transposase_8"/>
</dbReference>
<dbReference type="SUPFAM" id="SSF46689">
    <property type="entry name" value="Homeodomain-like"/>
    <property type="match status" value="1"/>
</dbReference>
<evidence type="ECO:0000313" key="2">
    <source>
        <dbReference type="EMBL" id="SKC84994.1"/>
    </source>
</evidence>
<dbReference type="PANTHER" id="PTHR33609:SF5">
    <property type="entry name" value="LOW CALCIUM RESPONSE LOCUS PROTEIN S"/>
    <property type="match status" value="1"/>
</dbReference>
<sequence length="88" mass="10494">MKKKRFTETQIFNILKEFDAGKNIQDISREHGVSKATIYNWKAKYGGMEMNELKKYKELEEENRKLKQMYADLALDNKMLKDILGKKF</sequence>
<gene>
    <name evidence="2" type="ORF">SAMN05660236_4776</name>
</gene>